<evidence type="ECO:0000256" key="1">
    <source>
        <dbReference type="SAM" id="MobiDB-lite"/>
    </source>
</evidence>
<dbReference type="Gene3D" id="3.30.930.10">
    <property type="entry name" value="Bira Bifunctional Protein, Domain 2"/>
    <property type="match status" value="1"/>
</dbReference>
<dbReference type="GO" id="GO:0016740">
    <property type="term" value="F:transferase activity"/>
    <property type="evidence" value="ECO:0007669"/>
    <property type="project" value="UniProtKB-KW"/>
</dbReference>
<dbReference type="InterPro" id="IPR045864">
    <property type="entry name" value="aa-tRNA-synth_II/BPL/LPL"/>
</dbReference>
<dbReference type="PROSITE" id="PS51733">
    <property type="entry name" value="BPL_LPL_CATALYTIC"/>
    <property type="match status" value="1"/>
</dbReference>
<feature type="domain" description="BPL/LPL catalytic" evidence="2">
    <location>
        <begin position="77"/>
        <end position="273"/>
    </location>
</feature>
<proteinExistence type="predicted"/>
<evidence type="ECO:0000313" key="3">
    <source>
        <dbReference type="EMBL" id="PWW08554.1"/>
    </source>
</evidence>
<dbReference type="InterPro" id="IPR050664">
    <property type="entry name" value="Octanoyltrans_LipM/LipL"/>
</dbReference>
<feature type="region of interest" description="Disordered" evidence="1">
    <location>
        <begin position="243"/>
        <end position="271"/>
    </location>
</feature>
<dbReference type="AlphaFoldDB" id="A0A2V2Z0F9"/>
<dbReference type="GO" id="GO:0140096">
    <property type="term" value="F:catalytic activity, acting on a protein"/>
    <property type="evidence" value="ECO:0007669"/>
    <property type="project" value="UniProtKB-ARBA"/>
</dbReference>
<comment type="caution">
    <text evidence="3">The sequence shown here is derived from an EMBL/GenBank/DDBJ whole genome shotgun (WGS) entry which is preliminary data.</text>
</comment>
<dbReference type="CDD" id="cd16443">
    <property type="entry name" value="LplA"/>
    <property type="match status" value="1"/>
</dbReference>
<sequence length="340" mass="36072">MDAWGQKESQPLARSERDAWTDEKVSSGEVGGSISASAYADDYKGMLILDRMNEGQPNTDPLYSFALDELLCRQAGEGGPPIVHLWRHPSAFILGQRDSRLPHVEAACRQIEAQHYHTAVRNSGGAAVPLDQGVVNVSLIVPIGSASGMRFNHDFERMYELISLALSFTGCRVDKGEIVGAYCPGDYDLSIDGRKFCGIAQRRQAKALIVQAFVVAEGSGSERAALVRAFYDAAAGIGEADAGASGESRVGVDADDGGPAGSSGAAPASHPIVVPSSTASLEELTTIGADAARTFAERVKDVIRACQQQDAVADSATRLKLPPADQLEAMIASLHARYKR</sequence>
<dbReference type="GO" id="GO:0009249">
    <property type="term" value="P:protein lipoylation"/>
    <property type="evidence" value="ECO:0007669"/>
    <property type="project" value="UniProtKB-ARBA"/>
</dbReference>
<evidence type="ECO:0000259" key="2">
    <source>
        <dbReference type="PROSITE" id="PS51733"/>
    </source>
</evidence>
<dbReference type="Pfam" id="PF21948">
    <property type="entry name" value="LplA-B_cat"/>
    <property type="match status" value="1"/>
</dbReference>
<dbReference type="Proteomes" id="UP000246635">
    <property type="component" value="Unassembled WGS sequence"/>
</dbReference>
<keyword evidence="3" id="KW-0808">Transferase</keyword>
<organism evidence="3 4">
    <name type="scientific">Paenibacillus cellulosilyticus</name>
    <dbReference type="NCBI Taxonomy" id="375489"/>
    <lineage>
        <taxon>Bacteria</taxon>
        <taxon>Bacillati</taxon>
        <taxon>Bacillota</taxon>
        <taxon>Bacilli</taxon>
        <taxon>Bacillales</taxon>
        <taxon>Paenibacillaceae</taxon>
        <taxon>Paenibacillus</taxon>
    </lineage>
</organism>
<dbReference type="EMBL" id="QGTQ01000001">
    <property type="protein sequence ID" value="PWW08554.1"/>
    <property type="molecule type" value="Genomic_DNA"/>
</dbReference>
<name>A0A2V2Z0F9_9BACL</name>
<feature type="compositionally biased region" description="Basic and acidic residues" evidence="1">
    <location>
        <begin position="14"/>
        <end position="26"/>
    </location>
</feature>
<dbReference type="InterPro" id="IPR004143">
    <property type="entry name" value="BPL_LPL_catalytic"/>
</dbReference>
<evidence type="ECO:0000313" key="4">
    <source>
        <dbReference type="Proteomes" id="UP000246635"/>
    </source>
</evidence>
<dbReference type="PANTHER" id="PTHR43679:SF2">
    <property type="entry name" value="OCTANOYL-[GCVH]:PROTEIN N-OCTANOYLTRANSFERASE"/>
    <property type="match status" value="1"/>
</dbReference>
<reference evidence="3 4" key="1">
    <citation type="submission" date="2018-05" db="EMBL/GenBank/DDBJ databases">
        <title>Genomic Encyclopedia of Type Strains, Phase III (KMG-III): the genomes of soil and plant-associated and newly described type strains.</title>
        <authorList>
            <person name="Whitman W."/>
        </authorList>
    </citation>
    <scope>NUCLEOTIDE SEQUENCE [LARGE SCALE GENOMIC DNA]</scope>
    <source>
        <strain evidence="3 4">CECT 5696</strain>
    </source>
</reference>
<dbReference type="SUPFAM" id="SSF55681">
    <property type="entry name" value="Class II aaRS and biotin synthetases"/>
    <property type="match status" value="1"/>
</dbReference>
<feature type="region of interest" description="Disordered" evidence="1">
    <location>
        <begin position="1"/>
        <end position="31"/>
    </location>
</feature>
<gene>
    <name evidence="3" type="ORF">DFQ01_101277</name>
</gene>
<keyword evidence="4" id="KW-1185">Reference proteome</keyword>
<dbReference type="PANTHER" id="PTHR43679">
    <property type="entry name" value="OCTANOYLTRANSFERASE LIPM-RELATED"/>
    <property type="match status" value="1"/>
</dbReference>
<protein>
    <submittedName>
        <fullName evidence="3">Octanoyl-[GcvH]:protein N-octanoyltransferase</fullName>
    </submittedName>
</protein>
<accession>A0A2V2Z0F9</accession>